<dbReference type="EMBL" id="LMVH01000001">
    <property type="protein sequence ID" value="KUL99351.1"/>
    <property type="molecule type" value="Genomic_DNA"/>
</dbReference>
<dbReference type="Pfam" id="PF13031">
    <property type="entry name" value="DUF3892"/>
    <property type="match status" value="1"/>
</dbReference>
<proteinExistence type="predicted"/>
<feature type="compositionally biased region" description="Polar residues" evidence="1">
    <location>
        <begin position="9"/>
        <end position="30"/>
    </location>
</feature>
<protein>
    <recommendedName>
        <fullName evidence="4">DUF3892 domain-containing protein</fullName>
    </recommendedName>
</protein>
<gene>
    <name evidence="2" type="ORF">RO03_07490</name>
</gene>
<evidence type="ECO:0000313" key="3">
    <source>
        <dbReference type="Proteomes" id="UP000054800"/>
    </source>
</evidence>
<evidence type="ECO:0000256" key="1">
    <source>
        <dbReference type="SAM" id="MobiDB-lite"/>
    </source>
</evidence>
<sequence length="69" mass="7550">MGKKVSVVKESSTGRNETFKDNSTGKTMSRTQFVKEIEKGNYSDYHVRKINGVKTPASNPDGKTGNNLG</sequence>
<accession>A0A0X3Y3C0</accession>
<dbReference type="AlphaFoldDB" id="A0A0X3Y3C0"/>
<feature type="region of interest" description="Disordered" evidence="1">
    <location>
        <begin position="1"/>
        <end position="30"/>
    </location>
</feature>
<evidence type="ECO:0008006" key="4">
    <source>
        <dbReference type="Google" id="ProtNLM"/>
    </source>
</evidence>
<dbReference type="RefSeq" id="WP_059222885.1">
    <property type="nucleotide sequence ID" value="NZ_LMVH01000001.1"/>
</dbReference>
<comment type="caution">
    <text evidence="2">The sequence shown here is derived from an EMBL/GenBank/DDBJ whole genome shotgun (WGS) entry which is preliminary data.</text>
</comment>
<organism evidence="2 3">
    <name type="scientific">Fusobacterium nucleatum subsp. nucleatum</name>
    <dbReference type="NCBI Taxonomy" id="76856"/>
    <lineage>
        <taxon>Bacteria</taxon>
        <taxon>Fusobacteriati</taxon>
        <taxon>Fusobacteriota</taxon>
        <taxon>Fusobacteriia</taxon>
        <taxon>Fusobacteriales</taxon>
        <taxon>Fusobacteriaceae</taxon>
        <taxon>Fusobacterium</taxon>
    </lineage>
</organism>
<dbReference type="InterPro" id="IPR024997">
    <property type="entry name" value="DUF3892"/>
</dbReference>
<reference evidence="2 3" key="1">
    <citation type="submission" date="2015-10" db="EMBL/GenBank/DDBJ databases">
        <authorList>
            <person name="Gilbert D.G."/>
        </authorList>
    </citation>
    <scope>NUCLEOTIDE SEQUENCE [LARGE SCALE GENOMIC DNA]</scope>
    <source>
        <strain evidence="2 3">ChDC F311</strain>
    </source>
</reference>
<name>A0A0X3Y3C0_FUSNC</name>
<dbReference type="OrthoDB" id="9811333at2"/>
<dbReference type="Proteomes" id="UP000054800">
    <property type="component" value="Unassembled WGS sequence"/>
</dbReference>
<evidence type="ECO:0000313" key="2">
    <source>
        <dbReference type="EMBL" id="KUL99351.1"/>
    </source>
</evidence>